<dbReference type="OrthoDB" id="47375at2759"/>
<proteinExistence type="predicted"/>
<dbReference type="EMBL" id="UYYB01021844">
    <property type="protein sequence ID" value="VDM71741.1"/>
    <property type="molecule type" value="Genomic_DNA"/>
</dbReference>
<keyword evidence="3" id="KW-1185">Reference proteome</keyword>
<evidence type="ECO:0000259" key="1">
    <source>
        <dbReference type="Pfam" id="PF01755"/>
    </source>
</evidence>
<evidence type="ECO:0000313" key="3">
    <source>
        <dbReference type="Proteomes" id="UP000270094"/>
    </source>
</evidence>
<feature type="non-terminal residue" evidence="2">
    <location>
        <position position="133"/>
    </location>
</feature>
<dbReference type="AlphaFoldDB" id="A0A3P7IEV2"/>
<protein>
    <recommendedName>
        <fullName evidence="1">Glycosyl transferase family 25 domain-containing protein</fullName>
    </recommendedName>
</protein>
<feature type="domain" description="Glycosyl transferase family 25" evidence="1">
    <location>
        <begin position="64"/>
        <end position="133"/>
    </location>
</feature>
<accession>A0A3P7IEV2</accession>
<name>A0A3P7IEV2_STRVU</name>
<gene>
    <name evidence="2" type="ORF">SVUK_LOCUS6739</name>
</gene>
<dbReference type="Pfam" id="PF01755">
    <property type="entry name" value="Glyco_transf_25"/>
    <property type="match status" value="1"/>
</dbReference>
<dbReference type="Proteomes" id="UP000270094">
    <property type="component" value="Unassembled WGS sequence"/>
</dbReference>
<evidence type="ECO:0000313" key="2">
    <source>
        <dbReference type="EMBL" id="VDM71741.1"/>
    </source>
</evidence>
<organism evidence="2 3">
    <name type="scientific">Strongylus vulgaris</name>
    <name type="common">Blood worm</name>
    <dbReference type="NCBI Taxonomy" id="40348"/>
    <lineage>
        <taxon>Eukaryota</taxon>
        <taxon>Metazoa</taxon>
        <taxon>Ecdysozoa</taxon>
        <taxon>Nematoda</taxon>
        <taxon>Chromadorea</taxon>
        <taxon>Rhabditida</taxon>
        <taxon>Rhabditina</taxon>
        <taxon>Rhabditomorpha</taxon>
        <taxon>Strongyloidea</taxon>
        <taxon>Strongylidae</taxon>
        <taxon>Strongylus</taxon>
    </lineage>
</organism>
<sequence length="133" mass="15693">MGVKLWIDNLKHHGFYIDESLEVDDRRKALRYLLTDLLADGQNLPIPSQTVRPWVPEPQLWGVDKIYMINLKRRPERRRRMEKIFEVLGVDATYWEATDGHKLPGEFIYELLPGYLDPFHKRPMKAGEIGCFL</sequence>
<dbReference type="InterPro" id="IPR002654">
    <property type="entry name" value="Glyco_trans_25"/>
</dbReference>
<reference evidence="2 3" key="1">
    <citation type="submission" date="2018-11" db="EMBL/GenBank/DDBJ databases">
        <authorList>
            <consortium name="Pathogen Informatics"/>
        </authorList>
    </citation>
    <scope>NUCLEOTIDE SEQUENCE [LARGE SCALE GENOMIC DNA]</scope>
</reference>